<dbReference type="EMBL" id="JAHYIQ010000010">
    <property type="protein sequence ID" value="KAK1128598.1"/>
    <property type="molecule type" value="Genomic_DNA"/>
</dbReference>
<feature type="compositionally biased region" description="Basic and acidic residues" evidence="1">
    <location>
        <begin position="141"/>
        <end position="161"/>
    </location>
</feature>
<proteinExistence type="predicted"/>
<feature type="compositionally biased region" description="Low complexity" evidence="1">
    <location>
        <begin position="250"/>
        <end position="267"/>
    </location>
</feature>
<feature type="compositionally biased region" description="Acidic residues" evidence="1">
    <location>
        <begin position="283"/>
        <end position="301"/>
    </location>
</feature>
<organism evidence="3 4">
    <name type="scientific">Melipona bicolor</name>
    <dbReference type="NCBI Taxonomy" id="60889"/>
    <lineage>
        <taxon>Eukaryota</taxon>
        <taxon>Metazoa</taxon>
        <taxon>Ecdysozoa</taxon>
        <taxon>Arthropoda</taxon>
        <taxon>Hexapoda</taxon>
        <taxon>Insecta</taxon>
        <taxon>Pterygota</taxon>
        <taxon>Neoptera</taxon>
        <taxon>Endopterygota</taxon>
        <taxon>Hymenoptera</taxon>
        <taxon>Apocrita</taxon>
        <taxon>Aculeata</taxon>
        <taxon>Apoidea</taxon>
        <taxon>Anthophila</taxon>
        <taxon>Apidae</taxon>
        <taxon>Melipona</taxon>
    </lineage>
</organism>
<keyword evidence="2" id="KW-1133">Transmembrane helix</keyword>
<gene>
    <name evidence="3" type="ORF">K0M31_003056</name>
</gene>
<evidence type="ECO:0000313" key="3">
    <source>
        <dbReference type="EMBL" id="KAK1128598.1"/>
    </source>
</evidence>
<accession>A0AA40G0F5</accession>
<keyword evidence="2" id="KW-0812">Transmembrane</keyword>
<reference evidence="3" key="1">
    <citation type="submission" date="2021-10" db="EMBL/GenBank/DDBJ databases">
        <title>Melipona bicolor Genome sequencing and assembly.</title>
        <authorList>
            <person name="Araujo N.S."/>
            <person name="Arias M.C."/>
        </authorList>
    </citation>
    <scope>NUCLEOTIDE SEQUENCE</scope>
    <source>
        <strain evidence="3">USP_2M_L1-L4_2017</strain>
        <tissue evidence="3">Whole body</tissue>
    </source>
</reference>
<dbReference type="Proteomes" id="UP001177670">
    <property type="component" value="Unassembled WGS sequence"/>
</dbReference>
<evidence type="ECO:0000313" key="4">
    <source>
        <dbReference type="Proteomes" id="UP001177670"/>
    </source>
</evidence>
<name>A0AA40G0F5_9HYME</name>
<dbReference type="AlphaFoldDB" id="A0AA40G0F5"/>
<feature type="compositionally biased region" description="Basic residues" evidence="1">
    <location>
        <begin position="311"/>
        <end position="321"/>
    </location>
</feature>
<protein>
    <submittedName>
        <fullName evidence="3">Uncharacterized protein</fullName>
    </submittedName>
</protein>
<feature type="transmembrane region" description="Helical" evidence="2">
    <location>
        <begin position="214"/>
        <end position="247"/>
    </location>
</feature>
<feature type="region of interest" description="Disordered" evidence="1">
    <location>
        <begin position="141"/>
        <end position="200"/>
    </location>
</feature>
<comment type="caution">
    <text evidence="3">The sequence shown here is derived from an EMBL/GenBank/DDBJ whole genome shotgun (WGS) entry which is preliminary data.</text>
</comment>
<keyword evidence="4" id="KW-1185">Reference proteome</keyword>
<evidence type="ECO:0000256" key="2">
    <source>
        <dbReference type="SAM" id="Phobius"/>
    </source>
</evidence>
<sequence length="321" mass="35136">MEGARNESGRLIEVMKRHADGGRDKEEERRRARLRGLTWVIRAALRGFENWIETHSAGRLLHAVAVRCSFTSATLCDSVGCTRAARRYYYGIPPLERLDVSFLMYGRTCEPKLAIRAKGRRALEKKVKETAGKLKERRRISLDHRRRGGREDSRRGVEGQKGKRSIKRREQGKSCWPDEDNGQIVHGRKVPGWTKDGRGSWKEEEAWKTTETTAVAAIIAAAATAAAAAAAAAAAIVAVAVAVAALVGGSGNTVSSDSSSSSSVGSSGDDDTTRTTRRRTTVVDDDNDDNDNDDDDDDDDVGGGSNGGSSNRRRRPRRRKE</sequence>
<keyword evidence="2" id="KW-0472">Membrane</keyword>
<evidence type="ECO:0000256" key="1">
    <source>
        <dbReference type="SAM" id="MobiDB-lite"/>
    </source>
</evidence>
<feature type="region of interest" description="Disordered" evidence="1">
    <location>
        <begin position="250"/>
        <end position="321"/>
    </location>
</feature>